<evidence type="ECO:0000259" key="1">
    <source>
        <dbReference type="PROSITE" id="PS50844"/>
    </source>
</evidence>
<name>A0ABZ2IXK1_9BACT</name>
<dbReference type="InterPro" id="IPR006190">
    <property type="entry name" value="SAF_AFP_Neu5Ac"/>
</dbReference>
<organism evidence="2 3">
    <name type="scientific">Pseudodesulfovibrio methanolicus</name>
    <dbReference type="NCBI Taxonomy" id="3126690"/>
    <lineage>
        <taxon>Bacteria</taxon>
        <taxon>Pseudomonadati</taxon>
        <taxon>Thermodesulfobacteriota</taxon>
        <taxon>Desulfovibrionia</taxon>
        <taxon>Desulfovibrionales</taxon>
        <taxon>Desulfovibrionaceae</taxon>
    </lineage>
</organism>
<feature type="domain" description="AFP-like" evidence="1">
    <location>
        <begin position="298"/>
        <end position="354"/>
    </location>
</feature>
<keyword evidence="3" id="KW-1185">Reference proteome</keyword>
<evidence type="ECO:0000313" key="2">
    <source>
        <dbReference type="EMBL" id="WWX23241.1"/>
    </source>
</evidence>
<dbReference type="InterPro" id="IPR036732">
    <property type="entry name" value="AFP_Neu5c_C_sf"/>
</dbReference>
<evidence type="ECO:0000313" key="3">
    <source>
        <dbReference type="Proteomes" id="UP001385389"/>
    </source>
</evidence>
<accession>A0ABZ2IXK1</accession>
<dbReference type="PANTHER" id="PTHR42966:SF1">
    <property type="entry name" value="SIALIC ACID SYNTHASE"/>
    <property type="match status" value="1"/>
</dbReference>
<reference evidence="2 3" key="1">
    <citation type="submission" date="2024-03" db="EMBL/GenBank/DDBJ databases">
        <title>Phenotype and Genome Characterization of a Sulfate-Reducing Bacterium Pseudodesulfovibrio sp. strain 5S69, isolated from Petroleum Reservoir in Tatarstan (Russia).</title>
        <authorList>
            <person name="Bidzhieva S.K."/>
            <person name="Kadnikov V."/>
            <person name="Tourova T.P."/>
            <person name="Samigullina S.R."/>
            <person name="Sokolova D.S."/>
            <person name="Poltaraus A.B."/>
            <person name="Avtukh A.N."/>
            <person name="Tereshina V.M."/>
            <person name="Mardanov A.V."/>
            <person name="Nazina T.N."/>
        </authorList>
    </citation>
    <scope>NUCLEOTIDE SEQUENCE [LARGE SCALE GENOMIC DNA]</scope>
    <source>
        <strain evidence="2 3">5S69</strain>
    </source>
</reference>
<dbReference type="InterPro" id="IPR013785">
    <property type="entry name" value="Aldolase_TIM"/>
</dbReference>
<dbReference type="CDD" id="cd11615">
    <property type="entry name" value="SAF_NeuB_like"/>
    <property type="match status" value="1"/>
</dbReference>
<dbReference type="SUPFAM" id="SSF51269">
    <property type="entry name" value="AFP III-like domain"/>
    <property type="match status" value="1"/>
</dbReference>
<dbReference type="PROSITE" id="PS50844">
    <property type="entry name" value="AFP_LIKE"/>
    <property type="match status" value="1"/>
</dbReference>
<dbReference type="SUPFAM" id="SSF51569">
    <property type="entry name" value="Aldolase"/>
    <property type="match status" value="1"/>
</dbReference>
<dbReference type="Pfam" id="PF08666">
    <property type="entry name" value="SAF"/>
    <property type="match status" value="1"/>
</dbReference>
<dbReference type="EMBL" id="CP146609">
    <property type="protein sequence ID" value="WWX23241.1"/>
    <property type="molecule type" value="Genomic_DNA"/>
</dbReference>
<protein>
    <submittedName>
        <fullName evidence="2">N-acetylneuraminate synthase family protein</fullName>
    </submittedName>
</protein>
<dbReference type="PANTHER" id="PTHR42966">
    <property type="entry name" value="N-ACETYLNEURAMINATE SYNTHASE"/>
    <property type="match status" value="1"/>
</dbReference>
<proteinExistence type="predicted"/>
<dbReference type="Gene3D" id="3.90.1210.10">
    <property type="entry name" value="Antifreeze-like/N-acetylneuraminic acid synthase C-terminal domain"/>
    <property type="match status" value="1"/>
</dbReference>
<dbReference type="InterPro" id="IPR057736">
    <property type="entry name" value="SAF_PseI/NeuA/NeuB"/>
</dbReference>
<dbReference type="Pfam" id="PF03102">
    <property type="entry name" value="NeuB"/>
    <property type="match status" value="1"/>
</dbReference>
<dbReference type="Gene3D" id="3.20.20.70">
    <property type="entry name" value="Aldolase class I"/>
    <property type="match status" value="1"/>
</dbReference>
<dbReference type="InterPro" id="IPR013974">
    <property type="entry name" value="SAF"/>
</dbReference>
<dbReference type="Proteomes" id="UP001385389">
    <property type="component" value="Chromosome"/>
</dbReference>
<sequence>MNSDFARTLTLGERVVGPGHPVFIIAEVGVNHNGDMDLAKKMVDVAADAGADCVKFQTFRSEEFMADRDMIYEYRNRGETVRESMYEMFKRLEFPLERHRELFDYARSKGVVPLTSVADPICMRAAIESGATALKLASEDLINLPLLGAVAAQGLPLILSTGMADEREVRDAMEILYENGCMDTAFLHCVSLYPTPDSEANLARMRDVANLTGAVTGYSDHTSGVEACLAATALGARILEKHFTLDRGMTGPDHAFSADPVEFRALVEGVRRVERQMGAGGLVPGPVEEHFRHEFRRSVVAARDLPAGAVLGPDDLALKRPGNGIHPRDMRSLCGRTLKAALRKDEQLTRETVE</sequence>
<dbReference type="InterPro" id="IPR013132">
    <property type="entry name" value="PseI/NeuA/B-like_N"/>
</dbReference>
<gene>
    <name evidence="2" type="ORF">V8V93_03335</name>
</gene>
<dbReference type="SMART" id="SM00858">
    <property type="entry name" value="SAF"/>
    <property type="match status" value="1"/>
</dbReference>
<dbReference type="InterPro" id="IPR051690">
    <property type="entry name" value="PseI-like"/>
</dbReference>
<dbReference type="RefSeq" id="WP_338668955.1">
    <property type="nucleotide sequence ID" value="NZ_CP146609.1"/>
</dbReference>